<dbReference type="RefSeq" id="WP_017418047.1">
    <property type="nucleotide sequence ID" value="NZ_BDDG01000002.1"/>
</dbReference>
<evidence type="ECO:0000313" key="3">
    <source>
        <dbReference type="EMBL" id="QOY28526.1"/>
    </source>
</evidence>
<name>A0A411A7D0_BACVE</name>
<proteinExistence type="predicted"/>
<dbReference type="InterPro" id="IPR009875">
    <property type="entry name" value="PilZ_domain"/>
</dbReference>
<protein>
    <submittedName>
        <fullName evidence="3">Uncharacterized protein</fullName>
    </submittedName>
</protein>
<dbReference type="EMBL" id="CP063687">
    <property type="protein sequence ID" value="QOY28526.1"/>
    <property type="molecule type" value="Genomic_DNA"/>
</dbReference>
<dbReference type="Proteomes" id="UP000587477">
    <property type="component" value="Chromosome"/>
</dbReference>
<dbReference type="SUPFAM" id="SSF141371">
    <property type="entry name" value="PilZ domain-like"/>
    <property type="match status" value="1"/>
</dbReference>
<feature type="domain" description="Type III secretion system flagellar brake protein YcgR PilZN" evidence="2">
    <location>
        <begin position="4"/>
        <end position="89"/>
    </location>
</feature>
<evidence type="ECO:0000259" key="1">
    <source>
        <dbReference type="Pfam" id="PF07238"/>
    </source>
</evidence>
<accession>A0A411A7D0</accession>
<organism evidence="3 4">
    <name type="scientific">Bacillus velezensis</name>
    <dbReference type="NCBI Taxonomy" id="492670"/>
    <lineage>
        <taxon>Bacteria</taxon>
        <taxon>Bacillati</taxon>
        <taxon>Bacillota</taxon>
        <taxon>Bacilli</taxon>
        <taxon>Bacillales</taxon>
        <taxon>Bacillaceae</taxon>
        <taxon>Bacillus</taxon>
        <taxon>Bacillus amyloliquefaciens group</taxon>
    </lineage>
</organism>
<gene>
    <name evidence="3" type="primary">ypfA</name>
    <name evidence="3" type="ORF">BACVE_003567</name>
</gene>
<reference evidence="4" key="1">
    <citation type="submission" date="2020-10" db="EMBL/GenBank/DDBJ databases">
        <title>Complete genome sequence of Bacillus velezensis NST6.</title>
        <authorList>
            <person name="Choi J."/>
        </authorList>
    </citation>
    <scope>NUCLEOTIDE SEQUENCE [LARGE SCALE GENOMIC DNA]</scope>
    <source>
        <strain evidence="4">NST6</strain>
    </source>
</reference>
<dbReference type="AlphaFoldDB" id="A0A411A7D0"/>
<dbReference type="GO" id="GO:0035438">
    <property type="term" value="F:cyclic-di-GMP binding"/>
    <property type="evidence" value="ECO:0007669"/>
    <property type="project" value="InterPro"/>
</dbReference>
<dbReference type="InterPro" id="IPR009926">
    <property type="entry name" value="T3SS_YcgR_PilZN"/>
</dbReference>
<dbReference type="Gene3D" id="2.40.10.220">
    <property type="entry name" value="predicted glycosyltransferase like domains"/>
    <property type="match status" value="1"/>
</dbReference>
<evidence type="ECO:0000313" key="4">
    <source>
        <dbReference type="Proteomes" id="UP000587477"/>
    </source>
</evidence>
<evidence type="ECO:0000259" key="2">
    <source>
        <dbReference type="Pfam" id="PF12945"/>
    </source>
</evidence>
<sequence>MIAVGDYIWIEYIENNEPKKARSKAVSVENGELHISYPVDLDSGRTVFLHKGLEITAEFMGNGQVPYQFKSIIKGKKKDPIPMIGLDIPPQEEMKRIQRRRYVRADAVLDVSVKMEAKKTAFQTVSSNISAGGIAVVMPEHISAEPGEKLYVAFSLPGKENTADITAEAVIQRIFYDEKADKQKMTLEFAEIAPASQQLLLQYCMRAQLQQRRNSLSE</sequence>
<feature type="domain" description="PilZ" evidence="1">
    <location>
        <begin position="98"/>
        <end position="205"/>
    </location>
</feature>
<dbReference type="Pfam" id="PF07238">
    <property type="entry name" value="PilZ"/>
    <property type="match status" value="1"/>
</dbReference>
<dbReference type="Pfam" id="PF12945">
    <property type="entry name" value="PilZNR"/>
    <property type="match status" value="1"/>
</dbReference>